<keyword evidence="2" id="KW-1185">Reference proteome</keyword>
<dbReference type="EMBL" id="CAXHTB010000026">
    <property type="protein sequence ID" value="CAL0335062.1"/>
    <property type="molecule type" value="Genomic_DNA"/>
</dbReference>
<evidence type="ECO:0000313" key="2">
    <source>
        <dbReference type="Proteomes" id="UP001497480"/>
    </source>
</evidence>
<evidence type="ECO:0000313" key="1">
    <source>
        <dbReference type="EMBL" id="CAL0335062.1"/>
    </source>
</evidence>
<organism evidence="1 2">
    <name type="scientific">Lupinus luteus</name>
    <name type="common">European yellow lupine</name>
    <dbReference type="NCBI Taxonomy" id="3873"/>
    <lineage>
        <taxon>Eukaryota</taxon>
        <taxon>Viridiplantae</taxon>
        <taxon>Streptophyta</taxon>
        <taxon>Embryophyta</taxon>
        <taxon>Tracheophyta</taxon>
        <taxon>Spermatophyta</taxon>
        <taxon>Magnoliopsida</taxon>
        <taxon>eudicotyledons</taxon>
        <taxon>Gunneridae</taxon>
        <taxon>Pentapetalae</taxon>
        <taxon>rosids</taxon>
        <taxon>fabids</taxon>
        <taxon>Fabales</taxon>
        <taxon>Fabaceae</taxon>
        <taxon>Papilionoideae</taxon>
        <taxon>50 kb inversion clade</taxon>
        <taxon>genistoids sensu lato</taxon>
        <taxon>core genistoids</taxon>
        <taxon>Genisteae</taxon>
        <taxon>Lupinus</taxon>
    </lineage>
</organism>
<accession>A0AAV1YLX6</accession>
<sequence length="124" mass="13571">MGLAAICNAELLSQNMVTGLECLIFKSRNRKVSHCASQAAIARALYSASKEDLETVFCFLLFQETRALPIKKHQPVIDLLVSTHLAQSESEYPCMVVVLFAGKKILCPGVLHSSHVGRIPTKST</sequence>
<gene>
    <name evidence="1" type="ORF">LLUT_LOCUS36122</name>
</gene>
<name>A0AAV1YLX6_LUPLU</name>
<reference evidence="1 2" key="1">
    <citation type="submission" date="2024-03" db="EMBL/GenBank/DDBJ databases">
        <authorList>
            <person name="Martinez-Hernandez J."/>
        </authorList>
    </citation>
    <scope>NUCLEOTIDE SEQUENCE [LARGE SCALE GENOMIC DNA]</scope>
</reference>
<dbReference type="Proteomes" id="UP001497480">
    <property type="component" value="Unassembled WGS sequence"/>
</dbReference>
<proteinExistence type="predicted"/>
<dbReference type="AlphaFoldDB" id="A0AAV1YLX6"/>
<comment type="caution">
    <text evidence="1">The sequence shown here is derived from an EMBL/GenBank/DDBJ whole genome shotgun (WGS) entry which is preliminary data.</text>
</comment>
<protein>
    <submittedName>
        <fullName evidence="1">Uncharacterized protein</fullName>
    </submittedName>
</protein>